<protein>
    <submittedName>
        <fullName evidence="5">Sphingosine-1-phosphate lyase</fullName>
    </submittedName>
</protein>
<dbReference type="PANTHER" id="PTHR42735">
    <property type="match status" value="1"/>
</dbReference>
<dbReference type="InterPro" id="IPR015424">
    <property type="entry name" value="PyrdxlP-dep_Trfase"/>
</dbReference>
<reference evidence="5 6" key="1">
    <citation type="journal article" date="2021" name="Elife">
        <title>Chloroplast acquisition without the gene transfer in kleptoplastic sea slugs, Plakobranchus ocellatus.</title>
        <authorList>
            <person name="Maeda T."/>
            <person name="Takahashi S."/>
            <person name="Yoshida T."/>
            <person name="Shimamura S."/>
            <person name="Takaki Y."/>
            <person name="Nagai Y."/>
            <person name="Toyoda A."/>
            <person name="Suzuki Y."/>
            <person name="Arimoto A."/>
            <person name="Ishii H."/>
            <person name="Satoh N."/>
            <person name="Nishiyama T."/>
            <person name="Hasebe M."/>
            <person name="Maruyama T."/>
            <person name="Minagawa J."/>
            <person name="Obokata J."/>
            <person name="Shigenobu S."/>
        </authorList>
    </citation>
    <scope>NUCLEOTIDE SEQUENCE [LARGE SCALE GENOMIC DNA]</scope>
</reference>
<keyword evidence="3 5" id="KW-0456">Lyase</keyword>
<proteinExistence type="predicted"/>
<evidence type="ECO:0000313" key="6">
    <source>
        <dbReference type="Proteomes" id="UP000735302"/>
    </source>
</evidence>
<dbReference type="GO" id="GO:0016829">
    <property type="term" value="F:lyase activity"/>
    <property type="evidence" value="ECO:0007669"/>
    <property type="project" value="UniProtKB-KW"/>
</dbReference>
<organism evidence="5 6">
    <name type="scientific">Plakobranchus ocellatus</name>
    <dbReference type="NCBI Taxonomy" id="259542"/>
    <lineage>
        <taxon>Eukaryota</taxon>
        <taxon>Metazoa</taxon>
        <taxon>Spiralia</taxon>
        <taxon>Lophotrochozoa</taxon>
        <taxon>Mollusca</taxon>
        <taxon>Gastropoda</taxon>
        <taxon>Heterobranchia</taxon>
        <taxon>Euthyneura</taxon>
        <taxon>Panpulmonata</taxon>
        <taxon>Sacoglossa</taxon>
        <taxon>Placobranchoidea</taxon>
        <taxon>Plakobranchidae</taxon>
        <taxon>Plakobranchus</taxon>
    </lineage>
</organism>
<evidence type="ECO:0000256" key="2">
    <source>
        <dbReference type="ARBA" id="ARBA00022898"/>
    </source>
</evidence>
<evidence type="ECO:0000313" key="5">
    <source>
        <dbReference type="EMBL" id="GFO12151.1"/>
    </source>
</evidence>
<dbReference type="Proteomes" id="UP000735302">
    <property type="component" value="Unassembled WGS sequence"/>
</dbReference>
<keyword evidence="6" id="KW-1185">Reference proteome</keyword>
<accession>A0AAV4B026</accession>
<evidence type="ECO:0000256" key="4">
    <source>
        <dbReference type="SAM" id="MobiDB-lite"/>
    </source>
</evidence>
<name>A0AAV4B026_9GAST</name>
<dbReference type="InterPro" id="IPR050477">
    <property type="entry name" value="GrpII_AminoAcid_Decarb"/>
</dbReference>
<evidence type="ECO:0000256" key="3">
    <source>
        <dbReference type="ARBA" id="ARBA00023239"/>
    </source>
</evidence>
<dbReference type="Gene3D" id="3.40.640.10">
    <property type="entry name" value="Type I PLP-dependent aspartate aminotransferase-like (Major domain)"/>
    <property type="match status" value="1"/>
</dbReference>
<dbReference type="SUPFAM" id="SSF53383">
    <property type="entry name" value="PLP-dependent transferases"/>
    <property type="match status" value="1"/>
</dbReference>
<comment type="cofactor">
    <cofactor evidence="1">
        <name>pyridoxal 5'-phosphate</name>
        <dbReference type="ChEBI" id="CHEBI:597326"/>
    </cofactor>
</comment>
<sequence length="310" mass="33357">MLLGIYLRAGTRELFRIVVIATKQIPGVSSLLASTLKSEAASFIRTTKLASTNGTATGASVAVTLPKKGIPRDELLQQMKEMKEKEVDHMDGKVFAYAYTLTDDHFELQKDVYDLFTEKIGHSPEHDSLVKIFQRSFLHENALNPMVYPSLRRMETEVVSMTSAMLHGDVSCAGFLTSGGTESLLMAVKTYRDRARALAPWIVTPEIPVHGKVNSGCSGPQSSPGAGGVSRTRDTRAPADPLGEEGREGGGKRGGVMSAIHCATNASSLPSGTIAANLSALKSSYFFRVASLSQSMVQKPRPVAQLEVTL</sequence>
<feature type="compositionally biased region" description="Polar residues" evidence="4">
    <location>
        <begin position="215"/>
        <end position="224"/>
    </location>
</feature>
<dbReference type="AlphaFoldDB" id="A0AAV4B026"/>
<comment type="caution">
    <text evidence="5">The sequence shown here is derived from an EMBL/GenBank/DDBJ whole genome shotgun (WGS) entry which is preliminary data.</text>
</comment>
<evidence type="ECO:0000256" key="1">
    <source>
        <dbReference type="ARBA" id="ARBA00001933"/>
    </source>
</evidence>
<dbReference type="InterPro" id="IPR015421">
    <property type="entry name" value="PyrdxlP-dep_Trfase_major"/>
</dbReference>
<feature type="region of interest" description="Disordered" evidence="4">
    <location>
        <begin position="213"/>
        <end position="256"/>
    </location>
</feature>
<gene>
    <name evidence="5" type="ORF">PoB_003865600</name>
</gene>
<keyword evidence="2" id="KW-0663">Pyridoxal phosphate</keyword>
<dbReference type="EMBL" id="BLXT01004371">
    <property type="protein sequence ID" value="GFO12151.1"/>
    <property type="molecule type" value="Genomic_DNA"/>
</dbReference>
<dbReference type="PANTHER" id="PTHR42735:SF9">
    <property type="entry name" value="SPHINGOSINE-1-PHOSPHATE LYASE"/>
    <property type="match status" value="1"/>
</dbReference>